<feature type="binding site" evidence="9">
    <location>
        <position position="131"/>
    </location>
    <ligand>
        <name>substrate</name>
    </ligand>
</feature>
<dbReference type="GO" id="GO:0005524">
    <property type="term" value="F:ATP binding"/>
    <property type="evidence" value="ECO:0007669"/>
    <property type="project" value="UniProtKB-UniRule"/>
</dbReference>
<comment type="pathway">
    <text evidence="1 9">Amino-acid biosynthesis; L-arginine biosynthesis; N(2)-acetyl-L-ornithine from L-glutamate: step 2/4.</text>
</comment>
<keyword evidence="3 9" id="KW-0028">Amino-acid biosynthesis</keyword>
<dbReference type="GO" id="GO:0005737">
    <property type="term" value="C:cytoplasm"/>
    <property type="evidence" value="ECO:0007669"/>
    <property type="project" value="UniProtKB-SubCell"/>
</dbReference>
<feature type="binding site" evidence="9">
    <location>
        <position position="230"/>
    </location>
    <ligand>
        <name>substrate</name>
    </ligand>
</feature>
<dbReference type="PRINTS" id="PR00474">
    <property type="entry name" value="GLU5KINASE"/>
</dbReference>
<dbReference type="PANTHER" id="PTHR23342">
    <property type="entry name" value="N-ACETYLGLUTAMATE SYNTHASE"/>
    <property type="match status" value="1"/>
</dbReference>
<dbReference type="InterPro" id="IPR041727">
    <property type="entry name" value="NAGK-C"/>
</dbReference>
<name>A0A286H6N2_9ACTN</name>
<evidence type="ECO:0000256" key="3">
    <source>
        <dbReference type="ARBA" id="ARBA00022605"/>
    </source>
</evidence>
<evidence type="ECO:0000256" key="7">
    <source>
        <dbReference type="ARBA" id="ARBA00022840"/>
    </source>
</evidence>
<dbReference type="SUPFAM" id="SSF53633">
    <property type="entry name" value="Carbamate kinase-like"/>
    <property type="match status" value="1"/>
</dbReference>
<evidence type="ECO:0000256" key="1">
    <source>
        <dbReference type="ARBA" id="ARBA00004828"/>
    </source>
</evidence>
<accession>A0A286H6N2</accession>
<evidence type="ECO:0000256" key="5">
    <source>
        <dbReference type="ARBA" id="ARBA00022741"/>
    </source>
</evidence>
<feature type="domain" description="Aspartate/glutamate/uridylate kinase" evidence="11">
    <location>
        <begin position="69"/>
        <end position="310"/>
    </location>
</feature>
<dbReference type="PIRSF" id="PIRSF000423">
    <property type="entry name" value="ArgA"/>
    <property type="match status" value="1"/>
</dbReference>
<dbReference type="InterPro" id="IPR004662">
    <property type="entry name" value="AcgluKinase_fam"/>
</dbReference>
<protein>
    <recommendedName>
        <fullName evidence="9">Acetylglutamate kinase</fullName>
        <ecNumber evidence="9">2.7.2.8</ecNumber>
    </recommendedName>
    <alternativeName>
        <fullName evidence="9">N-acetyl-L-glutamate 5-phosphotransferase</fullName>
    </alternativeName>
    <alternativeName>
        <fullName evidence="9">NAG kinase</fullName>
        <shortName evidence="9">NAGK</shortName>
    </alternativeName>
</protein>
<dbReference type="InterPro" id="IPR037528">
    <property type="entry name" value="ArgB"/>
</dbReference>
<dbReference type="RefSeq" id="WP_097185849.1">
    <property type="nucleotide sequence ID" value="NZ_OCNK01000006.1"/>
</dbReference>
<evidence type="ECO:0000313" key="12">
    <source>
        <dbReference type="EMBL" id="SOE03428.1"/>
    </source>
</evidence>
<evidence type="ECO:0000259" key="11">
    <source>
        <dbReference type="Pfam" id="PF00696"/>
    </source>
</evidence>
<dbReference type="InterPro" id="IPR001048">
    <property type="entry name" value="Asp/Glu/Uridylate_kinase"/>
</dbReference>
<feature type="region of interest" description="Disordered" evidence="10">
    <location>
        <begin position="328"/>
        <end position="349"/>
    </location>
</feature>
<dbReference type="InterPro" id="IPR010167">
    <property type="entry name" value="NH2A_AcTrfase"/>
</dbReference>
<comment type="subcellular location">
    <subcellularLocation>
        <location evidence="9">Cytoplasm</location>
    </subcellularLocation>
</comment>
<comment type="catalytic activity">
    <reaction evidence="8 9">
        <text>N-acetyl-L-glutamate + ATP = N-acetyl-L-glutamyl 5-phosphate + ADP</text>
        <dbReference type="Rhea" id="RHEA:14629"/>
        <dbReference type="ChEBI" id="CHEBI:30616"/>
        <dbReference type="ChEBI" id="CHEBI:44337"/>
        <dbReference type="ChEBI" id="CHEBI:57936"/>
        <dbReference type="ChEBI" id="CHEBI:456216"/>
        <dbReference type="EC" id="2.7.2.8"/>
    </reaction>
</comment>
<keyword evidence="13" id="KW-1185">Reference proteome</keyword>
<gene>
    <name evidence="9" type="primary">argB</name>
    <name evidence="12" type="ORF">SAMN06272739_4170</name>
</gene>
<evidence type="ECO:0000256" key="10">
    <source>
        <dbReference type="SAM" id="MobiDB-lite"/>
    </source>
</evidence>
<reference evidence="13" key="1">
    <citation type="submission" date="2017-09" db="EMBL/GenBank/DDBJ databases">
        <authorList>
            <person name="Varghese N."/>
            <person name="Submissions S."/>
        </authorList>
    </citation>
    <scope>NUCLEOTIDE SEQUENCE [LARGE SCALE GENOMIC DNA]</scope>
    <source>
        <strain evidence="13">DSM 44270</strain>
    </source>
</reference>
<dbReference type="InterPro" id="IPR036393">
    <property type="entry name" value="AceGlu_kinase-like_sf"/>
</dbReference>
<dbReference type="HAMAP" id="MF_00082">
    <property type="entry name" value="ArgB"/>
    <property type="match status" value="1"/>
</dbReference>
<dbReference type="EMBL" id="OCNK01000006">
    <property type="protein sequence ID" value="SOE03428.1"/>
    <property type="molecule type" value="Genomic_DNA"/>
</dbReference>
<keyword evidence="4 9" id="KW-0808">Transferase</keyword>
<feature type="compositionally biased region" description="Polar residues" evidence="10">
    <location>
        <begin position="339"/>
        <end position="349"/>
    </location>
</feature>
<dbReference type="InterPro" id="IPR001057">
    <property type="entry name" value="Glu/AcGlu_kinase"/>
</dbReference>
<evidence type="ECO:0000256" key="8">
    <source>
        <dbReference type="ARBA" id="ARBA00048141"/>
    </source>
</evidence>
<evidence type="ECO:0000256" key="6">
    <source>
        <dbReference type="ARBA" id="ARBA00022777"/>
    </source>
</evidence>
<feature type="site" description="Transition state stabilizer" evidence="9">
    <location>
        <position position="74"/>
    </location>
</feature>
<keyword evidence="9" id="KW-0963">Cytoplasm</keyword>
<dbReference type="GO" id="GO:0042450">
    <property type="term" value="P:L-arginine biosynthetic process via ornithine"/>
    <property type="evidence" value="ECO:0007669"/>
    <property type="project" value="UniProtKB-UniRule"/>
</dbReference>
<sequence length="349" mass="36694">MTAQDSAHTPQHQDPTPPDVRIDEPSPQPRLPRTVGTRRVMRKNDPEGDRQKVAVLTGALPWLKEFHGNVVVIKYGGHAMVDDECRRAFAEDMVFLRTCGILPVVVHGGGPQITEMLGRLGIESEFKGGLRVTTPETIDVVRMVLTGQVGPDIVGLINQHGPMAVHLSGEDGGLFTAARTQAVVDGEPVDIGLVGDVAAVDVTPVTALLEAGHIPVVASVAPDADGVVHNVNADTAAAALAAALGAVKLVVLTDVEGLYADWPHRDSLVQQIDARELAEVLPHLDAGMIPKMAACLRAVEGGVRRATVVDGRTPHALLLETFTTEGTGTMVVPAPTAPHGTTQKEGTAP</sequence>
<dbReference type="PANTHER" id="PTHR23342:SF0">
    <property type="entry name" value="N-ACETYLGLUTAMATE SYNTHASE, MITOCHONDRIAL"/>
    <property type="match status" value="1"/>
</dbReference>
<evidence type="ECO:0000313" key="13">
    <source>
        <dbReference type="Proteomes" id="UP000219482"/>
    </source>
</evidence>
<feature type="region of interest" description="Disordered" evidence="10">
    <location>
        <begin position="1"/>
        <end position="49"/>
    </location>
</feature>
<organism evidence="12 13">
    <name type="scientific">Blastococcus haudaquaticus</name>
    <dbReference type="NCBI Taxonomy" id="1938745"/>
    <lineage>
        <taxon>Bacteria</taxon>
        <taxon>Bacillati</taxon>
        <taxon>Actinomycetota</taxon>
        <taxon>Actinomycetes</taxon>
        <taxon>Geodermatophilales</taxon>
        <taxon>Geodermatophilaceae</taxon>
        <taxon>Blastococcus</taxon>
    </lineage>
</organism>
<feature type="site" description="Transition state stabilizer" evidence="9">
    <location>
        <position position="291"/>
    </location>
</feature>
<comment type="similarity">
    <text evidence="9">Belongs to the acetylglutamate kinase family. ArgB subfamily.</text>
</comment>
<dbReference type="Proteomes" id="UP000219482">
    <property type="component" value="Unassembled WGS sequence"/>
</dbReference>
<dbReference type="OrthoDB" id="9803155at2"/>
<dbReference type="CDD" id="cd04250">
    <property type="entry name" value="AAK_NAGK-C"/>
    <property type="match status" value="1"/>
</dbReference>
<evidence type="ECO:0000256" key="9">
    <source>
        <dbReference type="HAMAP-Rule" id="MF_00082"/>
    </source>
</evidence>
<dbReference type="Pfam" id="PF00696">
    <property type="entry name" value="AA_kinase"/>
    <property type="match status" value="1"/>
</dbReference>
<dbReference type="AlphaFoldDB" id="A0A286H6N2"/>
<comment type="function">
    <text evidence="9">Catalyzes the ATP-dependent phosphorylation of N-acetyl-L-glutamate.</text>
</comment>
<dbReference type="NCBIfam" id="TIGR00761">
    <property type="entry name" value="argB"/>
    <property type="match status" value="1"/>
</dbReference>
<dbReference type="UniPathway" id="UPA00068">
    <property type="reaction ID" value="UER00107"/>
</dbReference>
<dbReference type="FunFam" id="3.40.1160.10:FF:000004">
    <property type="entry name" value="Acetylglutamate kinase"/>
    <property type="match status" value="1"/>
</dbReference>
<keyword evidence="7 9" id="KW-0067">ATP-binding</keyword>
<keyword evidence="5 9" id="KW-0547">Nucleotide-binding</keyword>
<dbReference type="GO" id="GO:0003991">
    <property type="term" value="F:acetylglutamate kinase activity"/>
    <property type="evidence" value="ECO:0007669"/>
    <property type="project" value="UniProtKB-UniRule"/>
</dbReference>
<evidence type="ECO:0000256" key="4">
    <source>
        <dbReference type="ARBA" id="ARBA00022679"/>
    </source>
</evidence>
<feature type="binding site" evidence="9">
    <location>
        <begin position="109"/>
        <end position="110"/>
    </location>
    <ligand>
        <name>substrate</name>
    </ligand>
</feature>
<evidence type="ECO:0000256" key="2">
    <source>
        <dbReference type="ARBA" id="ARBA00022571"/>
    </source>
</evidence>
<keyword evidence="6 9" id="KW-0418">Kinase</keyword>
<proteinExistence type="inferred from homology"/>
<dbReference type="Gene3D" id="3.40.1160.10">
    <property type="entry name" value="Acetylglutamate kinase-like"/>
    <property type="match status" value="1"/>
</dbReference>
<dbReference type="EC" id="2.7.2.8" evidence="9"/>
<dbReference type="GO" id="GO:0004042">
    <property type="term" value="F:L-glutamate N-acetyltransferase activity"/>
    <property type="evidence" value="ECO:0007669"/>
    <property type="project" value="InterPro"/>
</dbReference>
<feature type="compositionally biased region" description="Polar residues" evidence="10">
    <location>
        <begin position="1"/>
        <end position="14"/>
    </location>
</feature>
<keyword evidence="2 9" id="KW-0055">Arginine biosynthesis</keyword>